<evidence type="ECO:0000256" key="1">
    <source>
        <dbReference type="SAM" id="Coils"/>
    </source>
</evidence>
<dbReference type="EMBL" id="QEKH01000011">
    <property type="protein sequence ID" value="PVY42638.1"/>
    <property type="molecule type" value="Genomic_DNA"/>
</dbReference>
<name>A0A2U1B1V5_9BACT</name>
<feature type="coiled-coil region" evidence="1">
    <location>
        <begin position="174"/>
        <end position="201"/>
    </location>
</feature>
<dbReference type="Proteomes" id="UP000245959">
    <property type="component" value="Unassembled WGS sequence"/>
</dbReference>
<keyword evidence="1" id="KW-0175">Coiled coil</keyword>
<reference evidence="2 5" key="2">
    <citation type="submission" date="2020-04" db="EMBL/GenBank/DDBJ databases">
        <authorList>
            <person name="Hitch T.C.A."/>
            <person name="Wylensek D."/>
            <person name="Clavel T."/>
        </authorList>
    </citation>
    <scope>NUCLEOTIDE SEQUENCE [LARGE SCALE GENOMIC DNA]</scope>
    <source>
        <strain evidence="2 5">COR2-253-APC-1A</strain>
    </source>
</reference>
<comment type="caution">
    <text evidence="3">The sequence shown here is derived from an EMBL/GenBank/DDBJ whole genome shotgun (WGS) entry which is preliminary data.</text>
</comment>
<evidence type="ECO:0000313" key="5">
    <source>
        <dbReference type="Proteomes" id="UP000576225"/>
    </source>
</evidence>
<evidence type="ECO:0000313" key="2">
    <source>
        <dbReference type="EMBL" id="NMD87079.1"/>
    </source>
</evidence>
<dbReference type="Gene3D" id="1.10.287.1490">
    <property type="match status" value="1"/>
</dbReference>
<evidence type="ECO:0000313" key="3">
    <source>
        <dbReference type="EMBL" id="PVY42638.1"/>
    </source>
</evidence>
<feature type="coiled-coil region" evidence="1">
    <location>
        <begin position="225"/>
        <end position="266"/>
    </location>
</feature>
<proteinExistence type="predicted"/>
<accession>A0A2U1B1V5</accession>
<gene>
    <name evidence="3" type="ORF">C8D82_11195</name>
    <name evidence="2" type="ORF">HF882_10840</name>
</gene>
<organism evidence="3 4">
    <name type="scientific">Victivallis vadensis</name>
    <dbReference type="NCBI Taxonomy" id="172901"/>
    <lineage>
        <taxon>Bacteria</taxon>
        <taxon>Pseudomonadati</taxon>
        <taxon>Lentisphaerota</taxon>
        <taxon>Lentisphaeria</taxon>
        <taxon>Victivallales</taxon>
        <taxon>Victivallaceae</taxon>
        <taxon>Victivallis</taxon>
    </lineage>
</organism>
<protein>
    <submittedName>
        <fullName evidence="3">Uncharacterized protein</fullName>
    </submittedName>
</protein>
<keyword evidence="4" id="KW-1185">Reference proteome</keyword>
<dbReference type="Proteomes" id="UP000576225">
    <property type="component" value="Unassembled WGS sequence"/>
</dbReference>
<sequence length="411" mass="45254">MKVVNVILSVLILLLAAASAVFSYFLFEKRGQLVGGWDKMATAINQAAVEIDRNSGTKVAKELTPEALGHTNYATLDENLRKITKLVKDLTIQRDELADALLRVSSSAELRNINKQGLTGLDTYAAGKLDVMKGVNDAITKRNRTIDQFVNLVRNTLNVNLNARALKDGDTNAMKQLTDALNQIKSRRNAYEAKIRDINSQTGAGAPNFDDKNYNNSLNKTLQAVRDLKGKYQGMVSEVDKAKQNIQNLQRQINERDNKIAMLNKTVGTKDGQLNELKRALGIDMKDTIPAPWKAGSVEARKAIQGKVLEVNDRYGYVCINLGKNSVVPQQIGNKVAEVDPGIAPGLQLVITRGELDKKGSEFIARVTVTDVADDCLLANLPKDGKSVQVGDFVYYEEEPKAEEPKAEEQK</sequence>
<dbReference type="AlphaFoldDB" id="A0A2U1B1V5"/>
<dbReference type="OrthoDB" id="9985520at2"/>
<dbReference type="GeneID" id="78295141"/>
<evidence type="ECO:0000313" key="4">
    <source>
        <dbReference type="Proteomes" id="UP000245959"/>
    </source>
</evidence>
<dbReference type="RefSeq" id="WP_116883827.1">
    <property type="nucleotide sequence ID" value="NZ_CABMMC010000123.1"/>
</dbReference>
<reference evidence="3 4" key="1">
    <citation type="submission" date="2018-04" db="EMBL/GenBank/DDBJ databases">
        <title>Genomic Encyclopedia of Type Strains, Phase IV (KMG-IV): sequencing the most valuable type-strain genomes for metagenomic binning, comparative biology and taxonomic classification.</title>
        <authorList>
            <person name="Goeker M."/>
        </authorList>
    </citation>
    <scope>NUCLEOTIDE SEQUENCE [LARGE SCALE GENOMIC DNA]</scope>
    <source>
        <strain evidence="3 4">DSM 14823</strain>
    </source>
</reference>
<dbReference type="EMBL" id="JABAEW010000018">
    <property type="protein sequence ID" value="NMD87079.1"/>
    <property type="molecule type" value="Genomic_DNA"/>
</dbReference>